<evidence type="ECO:0000313" key="3">
    <source>
        <dbReference type="Proteomes" id="UP000306196"/>
    </source>
</evidence>
<name>A0A5R8KCN8_9BACT</name>
<dbReference type="OrthoDB" id="174718at2"/>
<dbReference type="EMBL" id="VAUV01000014">
    <property type="protein sequence ID" value="TLD69359.1"/>
    <property type="molecule type" value="Genomic_DNA"/>
</dbReference>
<dbReference type="Pfam" id="PF12951">
    <property type="entry name" value="PATR"/>
    <property type="match status" value="3"/>
</dbReference>
<evidence type="ECO:0000256" key="1">
    <source>
        <dbReference type="ARBA" id="ARBA00022729"/>
    </source>
</evidence>
<protein>
    <recommendedName>
        <fullName evidence="4">PEP-CTERM sorting domain-containing protein</fullName>
    </recommendedName>
</protein>
<evidence type="ECO:0008006" key="4">
    <source>
        <dbReference type="Google" id="ProtNLM"/>
    </source>
</evidence>
<dbReference type="Proteomes" id="UP000306196">
    <property type="component" value="Unassembled WGS sequence"/>
</dbReference>
<comment type="caution">
    <text evidence="2">The sequence shown here is derived from an EMBL/GenBank/DDBJ whole genome shotgun (WGS) entry which is preliminary data.</text>
</comment>
<dbReference type="NCBIfam" id="TIGR02601">
    <property type="entry name" value="autotrns_rpt"/>
    <property type="match status" value="3"/>
</dbReference>
<dbReference type="InterPro" id="IPR013425">
    <property type="entry name" value="Autotrns_rpt"/>
</dbReference>
<organism evidence="2 3">
    <name type="scientific">Phragmitibacter flavus</name>
    <dbReference type="NCBI Taxonomy" id="2576071"/>
    <lineage>
        <taxon>Bacteria</taxon>
        <taxon>Pseudomonadati</taxon>
        <taxon>Verrucomicrobiota</taxon>
        <taxon>Verrucomicrobiia</taxon>
        <taxon>Verrucomicrobiales</taxon>
        <taxon>Verrucomicrobiaceae</taxon>
        <taxon>Phragmitibacter</taxon>
    </lineage>
</organism>
<evidence type="ECO:0000313" key="2">
    <source>
        <dbReference type="EMBL" id="TLD69359.1"/>
    </source>
</evidence>
<proteinExistence type="predicted"/>
<sequence length="991" mass="100284">MYWQAINQSLNWQTIPDRNLLNLMAFKPSSISISILRALLFTGLASATQAAIQTRDGDAITIDQAGAWSGLPGTNDIARWNNTSSLVNDLATSRTWLGIELLNTTGTVVISGVGTLTLGGVNQGSASGGYPNNDSTIDLSSADLTSLTIQTNLALLANSGQIWNINTGRTFTHNSGTFTRNAGATLNIRGAGSVIAPNIAVDASGIIGPWATFGTAASTSYATRNLTTNQIEAYTYTTANSALDTLTSSTTNYQTGASGAFGAATTFNTLRYTGAAATISGDYTANGILNGGTGILTLSGNATIGSTNELILSAPDSTRSIVISGSISDNGVNPSKVIKAGDGTVTLSNANSYTGETVISRGFLNVTHSEALGSTGVGAGTTVYTAGGGFLTLGNNVTIAENFTFVGGDPTNLYARMLSTSSGNNNTITGTITLQGQLRLGTGGSGQVLNINGGVTGNGNQIVFNLNSGTVNFNTTPINLGGGSFYSDQGGTINVNVAGNIWNGTTLGSGSRLVLGVDNALPVTSLQMGVNYGTAASTLDLNGFNQSVTQVNQASINPGIITSTVERAGGGPATLTINQTSTTLFNGTFAGSLAVTKSNTGRLRLGGASTHTGDTNLTGGVVEILQAAGATLNAVTLSNSTNTINLTGFDVSGLSVGQSIAGTGLDGNTFITAINYGTKVITLSRNTQGTAAAELRNLTFGSLTGSVASSTVNLATPGGIEFGHATTSTSFGGLKGNQNLSLNNLATNAVALTLGANNQNTVYTGALSGSGSITKEGTGISEFGGNSTHTGNTTINAGTFLATNTAGSATGAGSVFVNNTATLGGTGSITGGNAQSISLGSTSQLMIGRSHNLLSDGAQTLTLGNSTAVNNVGITVSGDILFDLYGTDSDQLDLFTTGTTDLTSATILLAGFDSASWVEGQTWKLIDWSGTAEANRATAGIALGTTGLNGFNFTQDIRADGYYITASAIPEPSRALLLLVGSLLLAYRRKR</sequence>
<keyword evidence="3" id="KW-1185">Reference proteome</keyword>
<gene>
    <name evidence="2" type="ORF">FEM03_18500</name>
</gene>
<dbReference type="AlphaFoldDB" id="A0A5R8KCN8"/>
<accession>A0A5R8KCN8</accession>
<reference evidence="2 3" key="1">
    <citation type="submission" date="2019-05" db="EMBL/GenBank/DDBJ databases">
        <title>Verrucobacter flavum gen. nov., sp. nov. a new member of the family Verrucomicrobiaceae.</title>
        <authorList>
            <person name="Szuroczki S."/>
            <person name="Abbaszade G."/>
            <person name="Szabo A."/>
            <person name="Felfoldi T."/>
            <person name="Schumann P."/>
            <person name="Boka K."/>
            <person name="Keki Z."/>
            <person name="Toumi M."/>
            <person name="Toth E."/>
        </authorList>
    </citation>
    <scope>NUCLEOTIDE SEQUENCE [LARGE SCALE GENOMIC DNA]</scope>
    <source>
        <strain evidence="2 3">MG-N-17</strain>
    </source>
</reference>
<keyword evidence="1" id="KW-0732">Signal</keyword>